<dbReference type="SMART" id="SM00382">
    <property type="entry name" value="AAA"/>
    <property type="match status" value="1"/>
</dbReference>
<evidence type="ECO:0000313" key="5">
    <source>
        <dbReference type="EMBL" id="KAF6026644.1"/>
    </source>
</evidence>
<dbReference type="InterPro" id="IPR027417">
    <property type="entry name" value="P-loop_NTPase"/>
</dbReference>
<name>A0A7J7JM00_BUGNE</name>
<dbReference type="Gene3D" id="3.40.50.300">
    <property type="entry name" value="P-loop containing nucleotide triphosphate hydrolases"/>
    <property type="match status" value="1"/>
</dbReference>
<organism evidence="5 6">
    <name type="scientific">Bugula neritina</name>
    <name type="common">Brown bryozoan</name>
    <name type="synonym">Sertularia neritina</name>
    <dbReference type="NCBI Taxonomy" id="10212"/>
    <lineage>
        <taxon>Eukaryota</taxon>
        <taxon>Metazoa</taxon>
        <taxon>Spiralia</taxon>
        <taxon>Lophotrochozoa</taxon>
        <taxon>Bryozoa</taxon>
        <taxon>Gymnolaemata</taxon>
        <taxon>Cheilostomatida</taxon>
        <taxon>Flustrina</taxon>
        <taxon>Buguloidea</taxon>
        <taxon>Bugulidae</taxon>
        <taxon>Bugula</taxon>
    </lineage>
</organism>
<evidence type="ECO:0000313" key="6">
    <source>
        <dbReference type="Proteomes" id="UP000593567"/>
    </source>
</evidence>
<dbReference type="PANTHER" id="PTHR19229">
    <property type="entry name" value="ATP-BINDING CASSETTE TRANSPORTER SUBFAMILY A ABCA"/>
    <property type="match status" value="1"/>
</dbReference>
<dbReference type="PROSITE" id="PS00211">
    <property type="entry name" value="ABC_TRANSPORTER_1"/>
    <property type="match status" value="1"/>
</dbReference>
<evidence type="ECO:0000256" key="1">
    <source>
        <dbReference type="ARBA" id="ARBA00022741"/>
    </source>
</evidence>
<dbReference type="PROSITE" id="PS50893">
    <property type="entry name" value="ABC_TRANSPORTER_2"/>
    <property type="match status" value="1"/>
</dbReference>
<dbReference type="FunFam" id="3.40.50.300:FF:000436">
    <property type="entry name" value="ATP binding cassette subfamily A member 9"/>
    <property type="match status" value="1"/>
</dbReference>
<dbReference type="Pfam" id="PF00005">
    <property type="entry name" value="ABC_tran"/>
    <property type="match status" value="1"/>
</dbReference>
<dbReference type="AlphaFoldDB" id="A0A7J7JM00"/>
<evidence type="ECO:0000259" key="4">
    <source>
        <dbReference type="PROSITE" id="PS50893"/>
    </source>
</evidence>
<feature type="domain" description="ABC transporter" evidence="4">
    <location>
        <begin position="180"/>
        <end position="415"/>
    </location>
</feature>
<dbReference type="InterPro" id="IPR026082">
    <property type="entry name" value="ABCA"/>
</dbReference>
<gene>
    <name evidence="5" type="ORF">EB796_015044</name>
</gene>
<comment type="caution">
    <text evidence="5">The sequence shown here is derived from an EMBL/GenBank/DDBJ whole genome shotgun (WGS) entry which is preliminary data.</text>
</comment>
<accession>A0A7J7JM00</accession>
<dbReference type="Proteomes" id="UP000593567">
    <property type="component" value="Unassembled WGS sequence"/>
</dbReference>
<sequence length="415" mass="46570">MWCLVSYFVLLTLQVAGPVAVLATTAVSSLFFIVSFTTRYDANGTPSSVLPLPFLVFLCLSSPTALSMAIERAIYLDVAQIGLTWESLYLGDFPLIIPIVMLAFDSLFYFCLAMWLDKVVPGEYGKKQPLCYCFQPKYWSSSLRYGAQDKQVDSKHAYECVNECEHIEPIPEELKALNKLRIFGIKKTYKTSSGPVDAVRGITLDIYENEITCILGHNGAGKTTLVNMLTGLTPPTEGTAIIYGKDIRDTYDMREIRKFTGLCPQYDVLVDNMTCKEHLYLYAALKGIKKSEVDWEVQKILKDVDLIDKADCFTRNLSGGQKRKLSVGIAFIGNPKIIFLDEPSAGMDPKSRRHLWTLLKNKKNGRIILLSTHFMDEADILADRKAIVSKGKLRCCGSSLYLKTKFGIGYNLKYV</sequence>
<keyword evidence="3" id="KW-0472">Membrane</keyword>
<dbReference type="EMBL" id="VXIV02002236">
    <property type="protein sequence ID" value="KAF6026644.1"/>
    <property type="molecule type" value="Genomic_DNA"/>
</dbReference>
<dbReference type="GO" id="GO:0005524">
    <property type="term" value="F:ATP binding"/>
    <property type="evidence" value="ECO:0007669"/>
    <property type="project" value="UniProtKB-KW"/>
</dbReference>
<keyword evidence="6" id="KW-1185">Reference proteome</keyword>
<protein>
    <submittedName>
        <fullName evidence="5">ABCA5</fullName>
    </submittedName>
</protein>
<evidence type="ECO:0000256" key="2">
    <source>
        <dbReference type="ARBA" id="ARBA00022840"/>
    </source>
</evidence>
<dbReference type="SUPFAM" id="SSF52540">
    <property type="entry name" value="P-loop containing nucleoside triphosphate hydrolases"/>
    <property type="match status" value="1"/>
</dbReference>
<dbReference type="OrthoDB" id="8061355at2759"/>
<feature type="transmembrane region" description="Helical" evidence="3">
    <location>
        <begin position="54"/>
        <end position="75"/>
    </location>
</feature>
<dbReference type="InterPro" id="IPR017871">
    <property type="entry name" value="ABC_transporter-like_CS"/>
</dbReference>
<dbReference type="InterPro" id="IPR003593">
    <property type="entry name" value="AAA+_ATPase"/>
</dbReference>
<keyword evidence="2" id="KW-0067">ATP-binding</keyword>
<dbReference type="GO" id="GO:0016887">
    <property type="term" value="F:ATP hydrolysis activity"/>
    <property type="evidence" value="ECO:0007669"/>
    <property type="project" value="InterPro"/>
</dbReference>
<reference evidence="5" key="1">
    <citation type="submission" date="2020-06" db="EMBL/GenBank/DDBJ databases">
        <title>Draft genome of Bugula neritina, a colonial animal packing powerful symbionts and potential medicines.</title>
        <authorList>
            <person name="Rayko M."/>
        </authorList>
    </citation>
    <scope>NUCLEOTIDE SEQUENCE [LARGE SCALE GENOMIC DNA]</scope>
    <source>
        <strain evidence="5">Kwan_BN1</strain>
    </source>
</reference>
<dbReference type="InterPro" id="IPR003439">
    <property type="entry name" value="ABC_transporter-like_ATP-bd"/>
</dbReference>
<keyword evidence="3" id="KW-0812">Transmembrane</keyword>
<keyword evidence="1" id="KW-0547">Nucleotide-binding</keyword>
<feature type="transmembrane region" description="Helical" evidence="3">
    <location>
        <begin position="6"/>
        <end position="33"/>
    </location>
</feature>
<dbReference type="GO" id="GO:0005319">
    <property type="term" value="F:lipid transporter activity"/>
    <property type="evidence" value="ECO:0007669"/>
    <property type="project" value="TreeGrafter"/>
</dbReference>
<dbReference type="GO" id="GO:0140359">
    <property type="term" value="F:ABC-type transporter activity"/>
    <property type="evidence" value="ECO:0007669"/>
    <property type="project" value="InterPro"/>
</dbReference>
<dbReference type="CDD" id="cd03263">
    <property type="entry name" value="ABC_subfamily_A"/>
    <property type="match status" value="1"/>
</dbReference>
<evidence type="ECO:0000256" key="3">
    <source>
        <dbReference type="SAM" id="Phobius"/>
    </source>
</evidence>
<feature type="transmembrane region" description="Helical" evidence="3">
    <location>
        <begin position="95"/>
        <end position="116"/>
    </location>
</feature>
<keyword evidence="3" id="KW-1133">Transmembrane helix</keyword>
<dbReference type="GO" id="GO:0016020">
    <property type="term" value="C:membrane"/>
    <property type="evidence" value="ECO:0007669"/>
    <property type="project" value="InterPro"/>
</dbReference>
<proteinExistence type="predicted"/>